<accession>A0A5B0NXI0</accession>
<comment type="caution">
    <text evidence="6">The sequence shown here is derived from an EMBL/GenBank/DDBJ whole genome shotgun (WGS) entry which is preliminary data.</text>
</comment>
<sequence length="202" mass="22259">MAVALAMIQNVPQYISSFREQRLSAIRPFSEFFDYQRISRPNDLNAATSVSPKQPPFPSTIERISPNRRGSTLNSSMIGFYLQRITYNTRHFSGNYALIVAALAVYSLLTNPLLLISIGFLVGGFGCIQRFGPDPNMPSEGQMVTQKSLYITLFVIGIPMLWIAAPIATAMWLVGSSAVTVLGHASFLEPSVESEYSSVQQV</sequence>
<keyword evidence="4 5" id="KW-0472">Membrane</keyword>
<dbReference type="GO" id="GO:0016020">
    <property type="term" value="C:membrane"/>
    <property type="evidence" value="ECO:0007669"/>
    <property type="project" value="UniProtKB-SubCell"/>
</dbReference>
<name>A0A5B0NXI0_PUCGR</name>
<evidence type="ECO:0000313" key="7">
    <source>
        <dbReference type="Proteomes" id="UP000324748"/>
    </source>
</evidence>
<dbReference type="InterPro" id="IPR004895">
    <property type="entry name" value="Prenylated_rab_accept_PRA1"/>
</dbReference>
<protein>
    <recommendedName>
        <fullName evidence="5">PRA1 family protein</fullName>
    </recommendedName>
</protein>
<feature type="transmembrane region" description="Helical" evidence="5">
    <location>
        <begin position="149"/>
        <end position="174"/>
    </location>
</feature>
<comment type="similarity">
    <text evidence="5">Belongs to the PRA1 family.</text>
</comment>
<keyword evidence="2 5" id="KW-0812">Transmembrane</keyword>
<dbReference type="GO" id="GO:0005794">
    <property type="term" value="C:Golgi apparatus"/>
    <property type="evidence" value="ECO:0007669"/>
    <property type="project" value="TreeGrafter"/>
</dbReference>
<evidence type="ECO:0000256" key="3">
    <source>
        <dbReference type="ARBA" id="ARBA00022989"/>
    </source>
</evidence>
<evidence type="ECO:0000256" key="4">
    <source>
        <dbReference type="ARBA" id="ARBA00023136"/>
    </source>
</evidence>
<dbReference type="OrthoDB" id="63113at2759"/>
<evidence type="ECO:0000256" key="2">
    <source>
        <dbReference type="ARBA" id="ARBA00022692"/>
    </source>
</evidence>
<dbReference type="AlphaFoldDB" id="A0A5B0NXI0"/>
<evidence type="ECO:0000256" key="5">
    <source>
        <dbReference type="RuleBase" id="RU363107"/>
    </source>
</evidence>
<keyword evidence="7" id="KW-1185">Reference proteome</keyword>
<gene>
    <name evidence="6" type="ORF">PGT21_004964</name>
</gene>
<organism evidence="6 7">
    <name type="scientific">Puccinia graminis f. sp. tritici</name>
    <dbReference type="NCBI Taxonomy" id="56615"/>
    <lineage>
        <taxon>Eukaryota</taxon>
        <taxon>Fungi</taxon>
        <taxon>Dikarya</taxon>
        <taxon>Basidiomycota</taxon>
        <taxon>Pucciniomycotina</taxon>
        <taxon>Pucciniomycetes</taxon>
        <taxon>Pucciniales</taxon>
        <taxon>Pucciniaceae</taxon>
        <taxon>Puccinia</taxon>
    </lineage>
</organism>
<dbReference type="Pfam" id="PF03208">
    <property type="entry name" value="PRA1"/>
    <property type="match status" value="1"/>
</dbReference>
<reference evidence="6 7" key="1">
    <citation type="submission" date="2019-05" db="EMBL/GenBank/DDBJ databases">
        <title>Emergence of the Ug99 lineage of the wheat stem rust pathogen through somatic hybridization.</title>
        <authorList>
            <person name="Li F."/>
            <person name="Upadhyaya N.M."/>
            <person name="Sperschneider J."/>
            <person name="Matny O."/>
            <person name="Nguyen-Phuc H."/>
            <person name="Mago R."/>
            <person name="Raley C."/>
            <person name="Miller M.E."/>
            <person name="Silverstein K.A.T."/>
            <person name="Henningsen E."/>
            <person name="Hirsch C.D."/>
            <person name="Visser B."/>
            <person name="Pretorius Z.A."/>
            <person name="Steffenson B.J."/>
            <person name="Schwessinger B."/>
            <person name="Dodds P.N."/>
            <person name="Figueroa M."/>
        </authorList>
    </citation>
    <scope>NUCLEOTIDE SEQUENCE [LARGE SCALE GENOMIC DNA]</scope>
    <source>
        <strain evidence="6">21-0</strain>
    </source>
</reference>
<comment type="subcellular location">
    <subcellularLocation>
        <location evidence="1 5">Membrane</location>
        <topology evidence="1 5">Multi-pass membrane protein</topology>
    </subcellularLocation>
</comment>
<feature type="transmembrane region" description="Helical" evidence="5">
    <location>
        <begin position="96"/>
        <end position="128"/>
    </location>
</feature>
<dbReference type="PANTHER" id="PTHR19317:SF0">
    <property type="entry name" value="PRENYLATED RAB ACCEPTOR PROTEIN 1"/>
    <property type="match status" value="1"/>
</dbReference>
<keyword evidence="3 5" id="KW-1133">Transmembrane helix</keyword>
<proteinExistence type="inferred from homology"/>
<evidence type="ECO:0000256" key="1">
    <source>
        <dbReference type="ARBA" id="ARBA00004141"/>
    </source>
</evidence>
<evidence type="ECO:0000313" key="6">
    <source>
        <dbReference type="EMBL" id="KAA1092498.1"/>
    </source>
</evidence>
<dbReference type="EMBL" id="VSWC01000080">
    <property type="protein sequence ID" value="KAA1092498.1"/>
    <property type="molecule type" value="Genomic_DNA"/>
</dbReference>
<dbReference type="PANTHER" id="PTHR19317">
    <property type="entry name" value="PRENYLATED RAB ACCEPTOR 1-RELATED"/>
    <property type="match status" value="1"/>
</dbReference>
<dbReference type="Proteomes" id="UP000324748">
    <property type="component" value="Unassembled WGS sequence"/>
</dbReference>